<evidence type="ECO:0000256" key="2">
    <source>
        <dbReference type="SAM" id="MobiDB-lite"/>
    </source>
</evidence>
<feature type="coiled-coil region" evidence="1">
    <location>
        <begin position="507"/>
        <end position="593"/>
    </location>
</feature>
<reference evidence="3" key="1">
    <citation type="submission" date="2021-01" db="EMBL/GenBank/DDBJ databases">
        <authorList>
            <consortium name="Genoscope - CEA"/>
            <person name="William W."/>
        </authorList>
    </citation>
    <scope>NUCLEOTIDE SEQUENCE</scope>
</reference>
<dbReference type="Proteomes" id="UP000692954">
    <property type="component" value="Unassembled WGS sequence"/>
</dbReference>
<proteinExistence type="predicted"/>
<organism evidence="3 4">
    <name type="scientific">Paramecium sonneborni</name>
    <dbReference type="NCBI Taxonomy" id="65129"/>
    <lineage>
        <taxon>Eukaryota</taxon>
        <taxon>Sar</taxon>
        <taxon>Alveolata</taxon>
        <taxon>Ciliophora</taxon>
        <taxon>Intramacronucleata</taxon>
        <taxon>Oligohymenophorea</taxon>
        <taxon>Peniculida</taxon>
        <taxon>Parameciidae</taxon>
        <taxon>Paramecium</taxon>
    </lineage>
</organism>
<dbReference type="AlphaFoldDB" id="A0A8S1PT33"/>
<feature type="coiled-coil region" evidence="1">
    <location>
        <begin position="290"/>
        <end position="446"/>
    </location>
</feature>
<feature type="compositionally biased region" description="Basic and acidic residues" evidence="2">
    <location>
        <begin position="20"/>
        <end position="37"/>
    </location>
</feature>
<feature type="coiled-coil region" evidence="1">
    <location>
        <begin position="188"/>
        <end position="236"/>
    </location>
</feature>
<comment type="caution">
    <text evidence="3">The sequence shown here is derived from an EMBL/GenBank/DDBJ whole genome shotgun (WGS) entry which is preliminary data.</text>
</comment>
<feature type="compositionally biased region" description="Polar residues" evidence="2">
    <location>
        <begin position="605"/>
        <end position="616"/>
    </location>
</feature>
<gene>
    <name evidence="3" type="ORF">PSON_ATCC_30995.1.T0850092</name>
</gene>
<protein>
    <submittedName>
        <fullName evidence="3">Uncharacterized protein</fullName>
    </submittedName>
</protein>
<keyword evidence="4" id="KW-1185">Reference proteome</keyword>
<feature type="compositionally biased region" description="Polar residues" evidence="2">
    <location>
        <begin position="127"/>
        <end position="144"/>
    </location>
</feature>
<dbReference type="OrthoDB" id="305895at2759"/>
<feature type="compositionally biased region" description="Polar residues" evidence="2">
    <location>
        <begin position="102"/>
        <end position="119"/>
    </location>
</feature>
<dbReference type="EMBL" id="CAJJDN010000085">
    <property type="protein sequence ID" value="CAD8105769.1"/>
    <property type="molecule type" value="Genomic_DNA"/>
</dbReference>
<feature type="compositionally biased region" description="Polar residues" evidence="2">
    <location>
        <begin position="629"/>
        <end position="641"/>
    </location>
</feature>
<name>A0A8S1PT33_9CILI</name>
<evidence type="ECO:0000313" key="3">
    <source>
        <dbReference type="EMBL" id="CAD8105769.1"/>
    </source>
</evidence>
<accession>A0A8S1PT33</accession>
<feature type="region of interest" description="Disordered" evidence="2">
    <location>
        <begin position="102"/>
        <end position="144"/>
    </location>
</feature>
<sequence length="661" mass="78657">MDIDELLDEIDLNNEYKPSNSKDRNRRSFIDPPKFETQKISNDPYEFDSILKASDSPIEKQQSFVSRQRPQTAIIDESKKQKMADLFQLPKPNVIKDQPLTQSIEESNNNNNDLLQTQSRRGKMRMLSQNKGQPQRSDMNSSQDPIINYNQQFEIEKQSVQSDYSIKQNKQPEIAFNLNNNQLNNTNNNLNNVNLQKLQDELQQLKQEKEKLNQEIQQIKNEKDRLSDELDIEKRERIKLFQDKQDLEKVFIKEKEYMKLDFEREKQRIIDTSKLENEILKQQLGEQKQLDHLAEKINVSAKELELLKNQLYQKNEQQTQDKIKQLDSKQNEIKEKESQLEKERSYLENEKRRLTNLQDDISRREQLFQASVDGEKKSLQSEKQLLQDIKESLRNLELETKKRLEQENLLLQRQKNEFEIHKNELNSQAQSKLRQLDVDRQIFEQQKLEYTEFTQKNNEIIQQRYADIEKQQQKIGAKEMQLIAQQRDLDMKNNQVSSLHAEYTRKLALVENERQLLLGKLKEINDKEQFYQQEITNIQEFKQQYQQEKEQIQKQKIELSSQQSMNQQDKIQIEQEKSQLNMMHKTLSHLRQEITQNTLQGFSQTAAQIPPRQSSKNKIEKPRSASKIPLNNNTNPSINQSSQNFDVASYMKFLKNVDYLH</sequence>
<evidence type="ECO:0000313" key="4">
    <source>
        <dbReference type="Proteomes" id="UP000692954"/>
    </source>
</evidence>
<evidence type="ECO:0000256" key="1">
    <source>
        <dbReference type="SAM" id="Coils"/>
    </source>
</evidence>
<feature type="region of interest" description="Disordered" evidence="2">
    <location>
        <begin position="14"/>
        <end position="42"/>
    </location>
</feature>
<feature type="region of interest" description="Disordered" evidence="2">
    <location>
        <begin position="605"/>
        <end position="641"/>
    </location>
</feature>
<keyword evidence="1" id="KW-0175">Coiled coil</keyword>